<sequence>MTSNFKKIAGASLLTLAVLGGAATYLTTSLNTPAHTSVAFDGVTTEPSQFGDRHAEVIVTEGQAS</sequence>
<name>A0ABN1EM34_9PROT</name>
<evidence type="ECO:0000256" key="1">
    <source>
        <dbReference type="SAM" id="SignalP"/>
    </source>
</evidence>
<proteinExistence type="predicted"/>
<dbReference type="Proteomes" id="UP001499951">
    <property type="component" value="Unassembled WGS sequence"/>
</dbReference>
<feature type="chain" id="PRO_5045396238" evidence="1">
    <location>
        <begin position="23"/>
        <end position="65"/>
    </location>
</feature>
<evidence type="ECO:0000313" key="2">
    <source>
        <dbReference type="EMBL" id="GAA0568560.1"/>
    </source>
</evidence>
<protein>
    <submittedName>
        <fullName evidence="2">Uncharacterized protein</fullName>
    </submittedName>
</protein>
<keyword evidence="1" id="KW-0732">Signal</keyword>
<organism evidence="2 3">
    <name type="scientific">Rhizomicrobium electricum</name>
    <dbReference type="NCBI Taxonomy" id="480070"/>
    <lineage>
        <taxon>Bacteria</taxon>
        <taxon>Pseudomonadati</taxon>
        <taxon>Pseudomonadota</taxon>
        <taxon>Alphaproteobacteria</taxon>
        <taxon>Micropepsales</taxon>
        <taxon>Micropepsaceae</taxon>
        <taxon>Rhizomicrobium</taxon>
    </lineage>
</organism>
<feature type="signal peptide" evidence="1">
    <location>
        <begin position="1"/>
        <end position="22"/>
    </location>
</feature>
<dbReference type="RefSeq" id="WP_166929869.1">
    <property type="nucleotide sequence ID" value="NZ_BAAADD010000004.1"/>
</dbReference>
<keyword evidence="3" id="KW-1185">Reference proteome</keyword>
<reference evidence="2 3" key="1">
    <citation type="journal article" date="2019" name="Int. J. Syst. Evol. Microbiol.">
        <title>The Global Catalogue of Microorganisms (GCM) 10K type strain sequencing project: providing services to taxonomists for standard genome sequencing and annotation.</title>
        <authorList>
            <consortium name="The Broad Institute Genomics Platform"/>
            <consortium name="The Broad Institute Genome Sequencing Center for Infectious Disease"/>
            <person name="Wu L."/>
            <person name="Ma J."/>
        </authorList>
    </citation>
    <scope>NUCLEOTIDE SEQUENCE [LARGE SCALE GENOMIC DNA]</scope>
    <source>
        <strain evidence="2 3">JCM 15089</strain>
    </source>
</reference>
<accession>A0ABN1EM34</accession>
<comment type="caution">
    <text evidence="2">The sequence shown here is derived from an EMBL/GenBank/DDBJ whole genome shotgun (WGS) entry which is preliminary data.</text>
</comment>
<evidence type="ECO:0000313" key="3">
    <source>
        <dbReference type="Proteomes" id="UP001499951"/>
    </source>
</evidence>
<gene>
    <name evidence="2" type="ORF">GCM10008942_16460</name>
</gene>
<dbReference type="EMBL" id="BAAADD010000004">
    <property type="protein sequence ID" value="GAA0568560.1"/>
    <property type="molecule type" value="Genomic_DNA"/>
</dbReference>